<dbReference type="AlphaFoldDB" id="A0A511V9R8"/>
<gene>
    <name evidence="1" type="ORF">ADA01nite_17930</name>
</gene>
<dbReference type="Proteomes" id="UP000321157">
    <property type="component" value="Unassembled WGS sequence"/>
</dbReference>
<organism evidence="1 2">
    <name type="scientific">Aneurinibacillus danicus</name>
    <dbReference type="NCBI Taxonomy" id="267746"/>
    <lineage>
        <taxon>Bacteria</taxon>
        <taxon>Bacillati</taxon>
        <taxon>Bacillota</taxon>
        <taxon>Bacilli</taxon>
        <taxon>Bacillales</taxon>
        <taxon>Paenibacillaceae</taxon>
        <taxon>Aneurinibacillus group</taxon>
        <taxon>Aneurinibacillus</taxon>
    </lineage>
</organism>
<evidence type="ECO:0000313" key="2">
    <source>
        <dbReference type="Proteomes" id="UP000321157"/>
    </source>
</evidence>
<evidence type="ECO:0000313" key="1">
    <source>
        <dbReference type="EMBL" id="GEN34333.1"/>
    </source>
</evidence>
<name>A0A511V9R8_9BACL</name>
<protein>
    <submittedName>
        <fullName evidence="1">Uncharacterized protein</fullName>
    </submittedName>
</protein>
<reference evidence="1 2" key="1">
    <citation type="submission" date="2019-07" db="EMBL/GenBank/DDBJ databases">
        <title>Whole genome shotgun sequence of Aneurinibacillus danicus NBRC 102444.</title>
        <authorList>
            <person name="Hosoyama A."/>
            <person name="Uohara A."/>
            <person name="Ohji S."/>
            <person name="Ichikawa N."/>
        </authorList>
    </citation>
    <scope>NUCLEOTIDE SEQUENCE [LARGE SCALE GENOMIC DNA]</scope>
    <source>
        <strain evidence="1 2">NBRC 102444</strain>
    </source>
</reference>
<accession>A0A511V9R8</accession>
<comment type="caution">
    <text evidence="1">The sequence shown here is derived from an EMBL/GenBank/DDBJ whole genome shotgun (WGS) entry which is preliminary data.</text>
</comment>
<sequence>MKHVFVTGTYIDMVKSKGGILFPRCEMIKGKGENGAMLRLYFPNDERGKRYDTAPYYGTNFAKNAPETFGSEPEI</sequence>
<keyword evidence="2" id="KW-1185">Reference proteome</keyword>
<proteinExistence type="predicted"/>
<dbReference type="EMBL" id="BJXX01000073">
    <property type="protein sequence ID" value="GEN34333.1"/>
    <property type="molecule type" value="Genomic_DNA"/>
</dbReference>